<keyword evidence="3" id="KW-1185">Reference proteome</keyword>
<dbReference type="InParanoid" id="M4FH82"/>
<evidence type="ECO:0000313" key="2">
    <source>
        <dbReference type="EnsemblPlants" id="Bra040460.1-P"/>
    </source>
</evidence>
<dbReference type="Proteomes" id="UP000011750">
    <property type="component" value="Unassembled WGS sequence"/>
</dbReference>
<dbReference type="PANTHER" id="PTHR31099:SF24">
    <property type="entry name" value="AMINOTRANSFERASE-LIKE PLANT MOBILE DOMAIN-CONTAINING PROTEIN"/>
    <property type="match status" value="1"/>
</dbReference>
<reference evidence="2" key="3">
    <citation type="submission" date="2023-03" db="UniProtKB">
        <authorList>
            <consortium name="EnsemblPlants"/>
        </authorList>
    </citation>
    <scope>IDENTIFICATION</scope>
    <source>
        <strain evidence="2">cv. Chiifu-401-42</strain>
    </source>
</reference>
<sequence length="379" mass="42676">MNSDLPASLVCGRIRPCRLFADPFSSHVASFGEVSETDSEAIPMAPLKQRGSLVIDDGPCSGIQEGVLKVIQRKSGIHSSVQMRSSLEFERAPDGGPGEIAIFEAYLIAGFRVIVPSLVAEVSSFLGFCPYQLTPLSWKTLMSIQVLGELYDLDTGPRDGAPLVEEPSRGTRGNYPFGDNWTSRYVFMKIQEPFHYPTFWRTVDVSRPVSFLGEAVAKKMLAIPRRFRGVHFLMSKKVMRHRRLWGNIARLPVSGLYDKYQQVGTRRRRSFYTPPPRLTRATPPVARTRPLPSRTAIGDAPLMGVRQRHLTELFLLRNRVQDMVAQRDLLIWQVRASARLELIRSGWKEEQNAGIPKKNIIGICFLLKDQIITLEGALK</sequence>
<protein>
    <submittedName>
        <fullName evidence="2">Uncharacterized protein</fullName>
    </submittedName>
</protein>
<dbReference type="PANTHER" id="PTHR31099">
    <property type="entry name" value="OS06G0165300 PROTEIN"/>
    <property type="match status" value="1"/>
</dbReference>
<evidence type="ECO:0000256" key="1">
    <source>
        <dbReference type="SAM" id="MobiDB-lite"/>
    </source>
</evidence>
<feature type="compositionally biased region" description="Low complexity" evidence="1">
    <location>
        <begin position="278"/>
        <end position="291"/>
    </location>
</feature>
<evidence type="ECO:0000313" key="3">
    <source>
        <dbReference type="Proteomes" id="UP000011750"/>
    </source>
</evidence>
<dbReference type="EnsemblPlants" id="Bra040460.1">
    <property type="protein sequence ID" value="Bra040460.1-P"/>
    <property type="gene ID" value="Bra040460"/>
</dbReference>
<dbReference type="AlphaFoldDB" id="M4FH82"/>
<proteinExistence type="predicted"/>
<reference evidence="3" key="2">
    <citation type="journal article" date="2018" name="Hortic Res">
        <title>Improved Brassica rapa reference genome by single-molecule sequencing and chromosome conformation capture technologies.</title>
        <authorList>
            <person name="Zhang L."/>
            <person name="Cai X."/>
            <person name="Wu J."/>
            <person name="Liu M."/>
            <person name="Grob S."/>
            <person name="Cheng F."/>
            <person name="Liang J."/>
            <person name="Cai C."/>
            <person name="Liu Z."/>
            <person name="Liu B."/>
            <person name="Wang F."/>
            <person name="Li S."/>
            <person name="Liu F."/>
            <person name="Li X."/>
            <person name="Cheng L."/>
            <person name="Yang W."/>
            <person name="Li M.H."/>
            <person name="Grossniklaus U."/>
            <person name="Zheng H."/>
            <person name="Wang X."/>
        </authorList>
    </citation>
    <scope>NUCLEOTIDE SEQUENCE [LARGE SCALE GENOMIC DNA]</scope>
    <source>
        <strain evidence="3">cv. Chiifu-401-42</strain>
    </source>
</reference>
<feature type="region of interest" description="Disordered" evidence="1">
    <location>
        <begin position="271"/>
        <end position="291"/>
    </location>
</feature>
<name>M4FH82_BRACM</name>
<organism evidence="2 3">
    <name type="scientific">Brassica campestris</name>
    <name type="common">Field mustard</name>
    <dbReference type="NCBI Taxonomy" id="3711"/>
    <lineage>
        <taxon>Eukaryota</taxon>
        <taxon>Viridiplantae</taxon>
        <taxon>Streptophyta</taxon>
        <taxon>Embryophyta</taxon>
        <taxon>Tracheophyta</taxon>
        <taxon>Spermatophyta</taxon>
        <taxon>Magnoliopsida</taxon>
        <taxon>eudicotyledons</taxon>
        <taxon>Gunneridae</taxon>
        <taxon>Pentapetalae</taxon>
        <taxon>rosids</taxon>
        <taxon>malvids</taxon>
        <taxon>Brassicales</taxon>
        <taxon>Brassicaceae</taxon>
        <taxon>Brassiceae</taxon>
        <taxon>Brassica</taxon>
    </lineage>
</organism>
<accession>M4FH82</accession>
<dbReference type="Gramene" id="Bra040460.1">
    <property type="protein sequence ID" value="Bra040460.1-P"/>
    <property type="gene ID" value="Bra040460"/>
</dbReference>
<reference evidence="3" key="1">
    <citation type="journal article" date="2011" name="Nat. Genet.">
        <title>The genome of the mesopolyploid crop species Brassica rapa.</title>
        <authorList>
            <consortium name="Brassica rapa Genome Sequencing Project Consortium"/>
            <person name="Wang X."/>
            <person name="Wang H."/>
            <person name="Wang J."/>
            <person name="Sun R."/>
            <person name="Wu J."/>
            <person name="Liu S."/>
            <person name="Bai Y."/>
            <person name="Mun J.H."/>
            <person name="Bancroft I."/>
            <person name="Cheng F."/>
            <person name="Huang S."/>
            <person name="Li X."/>
            <person name="Hua W."/>
            <person name="Wang J."/>
            <person name="Wang X."/>
            <person name="Freeling M."/>
            <person name="Pires J.C."/>
            <person name="Paterson A.H."/>
            <person name="Chalhoub B."/>
            <person name="Wang B."/>
            <person name="Hayward A."/>
            <person name="Sharpe A.G."/>
            <person name="Park B.S."/>
            <person name="Weisshaar B."/>
            <person name="Liu B."/>
            <person name="Li B."/>
            <person name="Liu B."/>
            <person name="Tong C."/>
            <person name="Song C."/>
            <person name="Duran C."/>
            <person name="Peng C."/>
            <person name="Geng C."/>
            <person name="Koh C."/>
            <person name="Lin C."/>
            <person name="Edwards D."/>
            <person name="Mu D."/>
            <person name="Shen D."/>
            <person name="Soumpourou E."/>
            <person name="Li F."/>
            <person name="Fraser F."/>
            <person name="Conant G."/>
            <person name="Lassalle G."/>
            <person name="King G.J."/>
            <person name="Bonnema G."/>
            <person name="Tang H."/>
            <person name="Wang H."/>
            <person name="Belcram H."/>
            <person name="Zhou H."/>
            <person name="Hirakawa H."/>
            <person name="Abe H."/>
            <person name="Guo H."/>
            <person name="Wang H."/>
            <person name="Jin H."/>
            <person name="Parkin I.A."/>
            <person name="Batley J."/>
            <person name="Kim J.S."/>
            <person name="Just J."/>
            <person name="Li J."/>
            <person name="Xu J."/>
            <person name="Deng J."/>
            <person name="Kim J.A."/>
            <person name="Li J."/>
            <person name="Yu J."/>
            <person name="Meng J."/>
            <person name="Wang J."/>
            <person name="Min J."/>
            <person name="Poulain J."/>
            <person name="Wang J."/>
            <person name="Hatakeyama K."/>
            <person name="Wu K."/>
            <person name="Wang L."/>
            <person name="Fang L."/>
            <person name="Trick M."/>
            <person name="Links M.G."/>
            <person name="Zhao M."/>
            <person name="Jin M."/>
            <person name="Ramchiary N."/>
            <person name="Drou N."/>
            <person name="Berkman P.J."/>
            <person name="Cai Q."/>
            <person name="Huang Q."/>
            <person name="Li R."/>
            <person name="Tabata S."/>
            <person name="Cheng S."/>
            <person name="Zhang S."/>
            <person name="Zhang S."/>
            <person name="Huang S."/>
            <person name="Sato S."/>
            <person name="Sun S."/>
            <person name="Kwon S.J."/>
            <person name="Choi S.R."/>
            <person name="Lee T.H."/>
            <person name="Fan W."/>
            <person name="Zhao X."/>
            <person name="Tan X."/>
            <person name="Xu X."/>
            <person name="Wang Y."/>
            <person name="Qiu Y."/>
            <person name="Yin Y."/>
            <person name="Li Y."/>
            <person name="Du Y."/>
            <person name="Liao Y."/>
            <person name="Lim Y."/>
            <person name="Narusaka Y."/>
            <person name="Wang Y."/>
            <person name="Wang Z."/>
            <person name="Li Z."/>
            <person name="Wang Z."/>
            <person name="Xiong Z."/>
            <person name="Zhang Z."/>
        </authorList>
    </citation>
    <scope>NUCLEOTIDE SEQUENCE [LARGE SCALE GENOMIC DNA]</scope>
    <source>
        <strain evidence="3">cv. Chiifu-401-42</strain>
    </source>
</reference>
<dbReference type="HOGENOM" id="CLU_043877_0_0_1"/>